<accession>A0A1I7S9V7</accession>
<feature type="chain" id="PRO_5035399766" evidence="2">
    <location>
        <begin position="16"/>
        <end position="286"/>
    </location>
</feature>
<feature type="signal peptide" evidence="2">
    <location>
        <begin position="1"/>
        <end position="15"/>
    </location>
</feature>
<dbReference type="AlphaFoldDB" id="A0A1I7S9V7"/>
<gene>
    <name evidence="3" type="ORF">BXYJ_LOCUS13920</name>
</gene>
<organism evidence="4 6">
    <name type="scientific">Bursaphelenchus xylophilus</name>
    <name type="common">Pinewood nematode worm</name>
    <name type="synonym">Aphelenchoides xylophilus</name>
    <dbReference type="NCBI Taxonomy" id="6326"/>
    <lineage>
        <taxon>Eukaryota</taxon>
        <taxon>Metazoa</taxon>
        <taxon>Ecdysozoa</taxon>
        <taxon>Nematoda</taxon>
        <taxon>Chromadorea</taxon>
        <taxon>Rhabditida</taxon>
        <taxon>Tylenchina</taxon>
        <taxon>Tylenchomorpha</taxon>
        <taxon>Aphelenchoidea</taxon>
        <taxon>Aphelenchoididae</taxon>
        <taxon>Bursaphelenchus</taxon>
    </lineage>
</organism>
<dbReference type="EMBL" id="CAJFDI010000006">
    <property type="protein sequence ID" value="CAD5233829.1"/>
    <property type="molecule type" value="Genomic_DNA"/>
</dbReference>
<keyword evidence="1" id="KW-0812">Transmembrane</keyword>
<keyword evidence="5" id="KW-1185">Reference proteome</keyword>
<evidence type="ECO:0000313" key="5">
    <source>
        <dbReference type="Proteomes" id="UP000659654"/>
    </source>
</evidence>
<evidence type="ECO:0000313" key="4">
    <source>
        <dbReference type="Proteomes" id="UP000095284"/>
    </source>
</evidence>
<evidence type="ECO:0000256" key="1">
    <source>
        <dbReference type="SAM" id="Phobius"/>
    </source>
</evidence>
<dbReference type="WBParaSite" id="BXY_0980400.1">
    <property type="protein sequence ID" value="BXY_0980400.1"/>
    <property type="gene ID" value="BXY_0980400"/>
</dbReference>
<protein>
    <submittedName>
        <fullName evidence="3">(pine wood nematode) hypothetical protein</fullName>
    </submittedName>
</protein>
<reference evidence="6" key="1">
    <citation type="submission" date="2016-11" db="UniProtKB">
        <authorList>
            <consortium name="WormBaseParasite"/>
        </authorList>
    </citation>
    <scope>IDENTIFICATION</scope>
</reference>
<dbReference type="Proteomes" id="UP000659654">
    <property type="component" value="Unassembled WGS sequence"/>
</dbReference>
<proteinExistence type="predicted"/>
<dbReference type="SMR" id="A0A1I7S9V7"/>
<feature type="transmembrane region" description="Helical" evidence="1">
    <location>
        <begin position="206"/>
        <end position="233"/>
    </location>
</feature>
<name>A0A1I7S9V7_BURXY</name>
<dbReference type="Proteomes" id="UP000095284">
    <property type="component" value="Unplaced"/>
</dbReference>
<keyword evidence="2" id="KW-0732">Signal</keyword>
<keyword evidence="1" id="KW-0472">Membrane</keyword>
<evidence type="ECO:0000313" key="3">
    <source>
        <dbReference type="EMBL" id="CAD5233829.1"/>
    </source>
</evidence>
<dbReference type="Proteomes" id="UP000582659">
    <property type="component" value="Unassembled WGS sequence"/>
</dbReference>
<sequence>MLPILLPMIFSLVSSSDWVRTESQERVYHKNLNATESMEYDVHIVMKQSPPGDQSGSCVQLSLGHSEPECGIGVCFTPENGNTTKMQLLRGGKIGLTDSHKGKLENVKFTLTRAVTLMTVGEKTVFLPDCSLNEVNYTGETLNISLGFQQKAEGNVNERFGSPWWHTFQLVEIKPMDNKTQAELEEILKKTRKEKKQAFFGMFKNLSIMIGVFVILTAIGSILAIISLTLVVVHIQRIKREDDEELQMDGQMYQEMTALETLVKGNAKESDYQVKPQSPATTPNKK</sequence>
<evidence type="ECO:0000256" key="2">
    <source>
        <dbReference type="SAM" id="SignalP"/>
    </source>
</evidence>
<reference evidence="3" key="2">
    <citation type="submission" date="2020-09" db="EMBL/GenBank/DDBJ databases">
        <authorList>
            <person name="Kikuchi T."/>
        </authorList>
    </citation>
    <scope>NUCLEOTIDE SEQUENCE</scope>
    <source>
        <strain evidence="3">Ka4C1</strain>
    </source>
</reference>
<evidence type="ECO:0000313" key="6">
    <source>
        <dbReference type="WBParaSite" id="BXY_0980400.1"/>
    </source>
</evidence>
<keyword evidence="1" id="KW-1133">Transmembrane helix</keyword>
<dbReference type="EMBL" id="CAJFCV020000006">
    <property type="protein sequence ID" value="CAG9129271.1"/>
    <property type="molecule type" value="Genomic_DNA"/>
</dbReference>